<evidence type="ECO:0000313" key="1">
    <source>
        <dbReference type="EMBL" id="CAI9954822.1"/>
    </source>
</evidence>
<proteinExistence type="predicted"/>
<organism evidence="1">
    <name type="scientific">Hexamita inflata</name>
    <dbReference type="NCBI Taxonomy" id="28002"/>
    <lineage>
        <taxon>Eukaryota</taxon>
        <taxon>Metamonada</taxon>
        <taxon>Diplomonadida</taxon>
        <taxon>Hexamitidae</taxon>
        <taxon>Hexamitinae</taxon>
        <taxon>Hexamita</taxon>
    </lineage>
</organism>
<reference evidence="2 3" key="2">
    <citation type="submission" date="2024-07" db="EMBL/GenBank/DDBJ databases">
        <authorList>
            <person name="Akdeniz Z."/>
        </authorList>
    </citation>
    <scope>NUCLEOTIDE SEQUENCE [LARGE SCALE GENOMIC DNA]</scope>
</reference>
<dbReference type="EMBL" id="CAXDID020000206">
    <property type="protein sequence ID" value="CAL6055456.1"/>
    <property type="molecule type" value="Genomic_DNA"/>
</dbReference>
<reference evidence="1" key="1">
    <citation type="submission" date="2023-06" db="EMBL/GenBank/DDBJ databases">
        <authorList>
            <person name="Kurt Z."/>
        </authorList>
    </citation>
    <scope>NUCLEOTIDE SEQUENCE</scope>
</reference>
<dbReference type="AlphaFoldDB" id="A0AA86UKJ7"/>
<dbReference type="EMBL" id="CATOUU010000851">
    <property type="protein sequence ID" value="CAI9954822.1"/>
    <property type="molecule type" value="Genomic_DNA"/>
</dbReference>
<accession>A0AA86UKJ7</accession>
<dbReference type="Proteomes" id="UP001642409">
    <property type="component" value="Unassembled WGS sequence"/>
</dbReference>
<evidence type="ECO:0000313" key="2">
    <source>
        <dbReference type="EMBL" id="CAL6055456.1"/>
    </source>
</evidence>
<name>A0AA86UKJ7_9EUKA</name>
<gene>
    <name evidence="1" type="ORF">HINF_LOCUS42467</name>
    <name evidence="2" type="ORF">HINF_LOCUS46553</name>
</gene>
<keyword evidence="3" id="KW-1185">Reference proteome</keyword>
<protein>
    <submittedName>
        <fullName evidence="2">Hypothetical_protein</fullName>
    </submittedName>
</protein>
<evidence type="ECO:0000313" key="3">
    <source>
        <dbReference type="Proteomes" id="UP001642409"/>
    </source>
</evidence>
<comment type="caution">
    <text evidence="1">The sequence shown here is derived from an EMBL/GenBank/DDBJ whole genome shotgun (WGS) entry which is preliminary data.</text>
</comment>
<sequence>MQIIVNALTYSLLSFWCGKLFHFNPEKLNNYSSFLQPIPFCLKLFSLSKVIHYLFEYIPVRVFNSICINRFRLIRVCAEIASDSVWSESGFQILCRIQERIRTEELK</sequence>